<dbReference type="PANTHER" id="PTHR30509">
    <property type="entry name" value="P-HYDROXYBENZOIC ACID EFFLUX PUMP SUBUNIT-RELATED"/>
    <property type="match status" value="1"/>
</dbReference>
<dbReference type="AlphaFoldDB" id="A0A7W8J8J8"/>
<protein>
    <submittedName>
        <fullName evidence="7">Multidrug resistance protein MdtO</fullName>
    </submittedName>
</protein>
<proteinExistence type="predicted"/>
<dbReference type="PANTHER" id="PTHR30509:SF9">
    <property type="entry name" value="MULTIDRUG RESISTANCE PROTEIN MDTO"/>
    <property type="match status" value="1"/>
</dbReference>
<feature type="transmembrane region" description="Helical" evidence="6">
    <location>
        <begin position="121"/>
        <end position="138"/>
    </location>
</feature>
<name>A0A7W8J8J8_9BACT</name>
<keyword evidence="5 6" id="KW-0472">Membrane</keyword>
<feature type="transmembrane region" description="Helical" evidence="6">
    <location>
        <begin position="462"/>
        <end position="480"/>
    </location>
</feature>
<evidence type="ECO:0000256" key="4">
    <source>
        <dbReference type="ARBA" id="ARBA00022989"/>
    </source>
</evidence>
<evidence type="ECO:0000256" key="5">
    <source>
        <dbReference type="ARBA" id="ARBA00023136"/>
    </source>
</evidence>
<evidence type="ECO:0000256" key="1">
    <source>
        <dbReference type="ARBA" id="ARBA00004651"/>
    </source>
</evidence>
<feature type="transmembrane region" description="Helical" evidence="6">
    <location>
        <begin position="408"/>
        <end position="431"/>
    </location>
</feature>
<feature type="transmembrane region" description="Helical" evidence="6">
    <location>
        <begin position="150"/>
        <end position="170"/>
    </location>
</feature>
<gene>
    <name evidence="7" type="ORF">HDF10_001481</name>
</gene>
<feature type="transmembrane region" description="Helical" evidence="6">
    <location>
        <begin position="437"/>
        <end position="455"/>
    </location>
</feature>
<evidence type="ECO:0000256" key="2">
    <source>
        <dbReference type="ARBA" id="ARBA00022475"/>
    </source>
</evidence>
<reference evidence="7 8" key="1">
    <citation type="submission" date="2020-08" db="EMBL/GenBank/DDBJ databases">
        <title>Genomic Encyclopedia of Type Strains, Phase IV (KMG-V): Genome sequencing to study the core and pangenomes of soil and plant-associated prokaryotes.</title>
        <authorList>
            <person name="Whitman W."/>
        </authorList>
    </citation>
    <scope>NUCLEOTIDE SEQUENCE [LARGE SCALE GENOMIC DNA]</scope>
    <source>
        <strain evidence="7 8">M8US30</strain>
    </source>
</reference>
<feature type="transmembrane region" description="Helical" evidence="6">
    <location>
        <begin position="29"/>
        <end position="58"/>
    </location>
</feature>
<feature type="transmembrane region" description="Helical" evidence="6">
    <location>
        <begin position="492"/>
        <end position="510"/>
    </location>
</feature>
<evidence type="ECO:0000313" key="8">
    <source>
        <dbReference type="Proteomes" id="UP000569092"/>
    </source>
</evidence>
<feature type="transmembrane region" description="Helical" evidence="6">
    <location>
        <begin position="70"/>
        <end position="90"/>
    </location>
</feature>
<feature type="transmembrane region" description="Helical" evidence="6">
    <location>
        <begin position="375"/>
        <end position="396"/>
    </location>
</feature>
<keyword evidence="3 6" id="KW-0812">Transmembrane</keyword>
<evidence type="ECO:0000313" key="7">
    <source>
        <dbReference type="EMBL" id="MBB5343506.1"/>
    </source>
</evidence>
<dbReference type="GO" id="GO:0005886">
    <property type="term" value="C:plasma membrane"/>
    <property type="evidence" value="ECO:0007669"/>
    <property type="project" value="UniProtKB-SubCell"/>
</dbReference>
<sequence>MATNLSTWTARIWQDLQPTPGRWNSALRIVLASVIVLLLVMTLRMPFAGLGIFLVFLIGRDSPAVSFRSAILTLLAATVAIAAVLAVVIVTDNDPMARVLGIVVACFLTGMFLMSSTAPGLAVIFGLVFAILTLPWETHTPAGPLVKEMLYLLGATSLSVGSVVLVEYAFGRRNAAAELQKERITRYQALETMFSLYGQGADAAQLSPAVMQVSRLAVAGQYAMQRLYNIIVERNLDPGVLPIGVSVRITMQAQLLDVSAGFGLQYPTLSDPALRRRCAHIANLCHNLALDTVPPDLRQPLAEEHAVGREPTLLDRVELVLHDIISMPMKGDLAASKKLIALPSRKVPFLIPGALWQPQTIAFALKISLCATLCYIISLAVGWPGISTSIITVFITGLGTSGAIKQRLIFRLAGSVIGGLIFALGATVFLFPLMDSITSLVLLVTVVTFFSAWLVGGRQFNFVGVQTAFSFDLVVFAGFSAPTQLAPPRDRLVGILLALVIMAFVFDLIWPVRNVTAMRSSLATILRGVGVLLRGSTAARTTAEFLGPADSFRDLVGKTVASIRTMNDTIEYEFGIDRIQHQHAGDIILRASLTAVAFFWNGYAVLHREQDRDFLAEPGLIKMRSILANGMDAMAQSVVRKTYLARIEPAALIDGSLLTHPRYGEYVQNAIARFEELQKFVTQLRTEP</sequence>
<organism evidence="7 8">
    <name type="scientific">Tunturiibacter lichenicola</name>
    <dbReference type="NCBI Taxonomy" id="2051959"/>
    <lineage>
        <taxon>Bacteria</taxon>
        <taxon>Pseudomonadati</taxon>
        <taxon>Acidobacteriota</taxon>
        <taxon>Terriglobia</taxon>
        <taxon>Terriglobales</taxon>
        <taxon>Acidobacteriaceae</taxon>
        <taxon>Tunturiibacter</taxon>
    </lineage>
</organism>
<accession>A0A7W8J8J8</accession>
<evidence type="ECO:0000256" key="3">
    <source>
        <dbReference type="ARBA" id="ARBA00022692"/>
    </source>
</evidence>
<comment type="subcellular location">
    <subcellularLocation>
        <location evidence="1">Cell membrane</location>
        <topology evidence="1">Multi-pass membrane protein</topology>
    </subcellularLocation>
</comment>
<keyword evidence="4 6" id="KW-1133">Transmembrane helix</keyword>
<evidence type="ECO:0000256" key="6">
    <source>
        <dbReference type="SAM" id="Phobius"/>
    </source>
</evidence>
<keyword evidence="2" id="KW-1003">Cell membrane</keyword>
<dbReference type="EMBL" id="JACHDZ010000002">
    <property type="protein sequence ID" value="MBB5343506.1"/>
    <property type="molecule type" value="Genomic_DNA"/>
</dbReference>
<comment type="caution">
    <text evidence="7">The sequence shown here is derived from an EMBL/GenBank/DDBJ whole genome shotgun (WGS) entry which is preliminary data.</text>
</comment>
<dbReference type="Proteomes" id="UP000569092">
    <property type="component" value="Unassembled WGS sequence"/>
</dbReference>